<accession>A0AAN8VU17</accession>
<dbReference type="EMBL" id="JBAMMX010000005">
    <property type="protein sequence ID" value="KAK6940250.1"/>
    <property type="molecule type" value="Genomic_DNA"/>
</dbReference>
<dbReference type="AlphaFoldDB" id="A0AAN8VU17"/>
<evidence type="ECO:0000313" key="4">
    <source>
        <dbReference type="Proteomes" id="UP001370490"/>
    </source>
</evidence>
<sequence length="813" mass="91122">MHFFCLYGDNEGVLRFLLLYAAFRALVGNGYQTLQSLLLDFCQWRPSEGLLNALLDMLVDGKFDLKANPVIKRPSINLMYYVYDNITVHDDLFVIEVRREIANNMIASFLTYREAWPLEKGLICEVISAGLLSGDNNEDVILLYLTVLQKSSDPLRSYGLCVFQQLLKDSISNRASCVRAGMLSFLLDWFSQENDDSTILKLVLLIQLTGGHSISGKDIRKIFALLRSEKVGTAKKYYSLLLSSISSMLNEKGPTTFFHLNGNDSCCASRVSGNVLLADVLRGVAFSALFLVPGSGQLSLKHSEILYSSTLPGIGEGLSDVYVMGIVIKTPVQWPINKGFSFSCWIRVENFPRSGTMGLFCFLTDNGRGTLALLAKDKLIYESINQKRQCVPLHTTIVRKKWHFLCITHSIGRPFYGGSLLRCYVDGDLVSSEKCRYVKITEPLTCCKIGTKICLPFPEEDNPLYSIKDMSPFFGQIGPIYMFNDAITSEEVQIIYSLGPSYMYSFLDNEVPSPSDGPLPSALLDSKDGLGSKILIGLNAQSESYENEEIGESAYAFPAFVTKEHLTAAVIELIASVLDENVANQQQMHLLSGFSVLGFLLQSIPPKQLNLEMLSALKHLFNVVANSSSQSNLSELLVKDAISGLFLNPSIWIYTVYEVQRELYMFLIQQLDNDPRLLKSLCRLPHVIDIIRQFYWDAIKDRSAFGSKPLLHPVTEEVIGERPGREEIHKIRVLLLSLGEMSLRQTIIAADIKALIAFFETSQDMVCIEDVLHMVLRAVSQRPFLASFLEQVNLLGGCQIFVNLLQRLAFYFM</sequence>
<proteinExistence type="predicted"/>
<dbReference type="Gene3D" id="2.60.120.200">
    <property type="match status" value="1"/>
</dbReference>
<reference evidence="3 4" key="1">
    <citation type="submission" date="2023-12" db="EMBL/GenBank/DDBJ databases">
        <title>A high-quality genome assembly for Dillenia turbinata (Dilleniales).</title>
        <authorList>
            <person name="Chanderbali A."/>
        </authorList>
    </citation>
    <scope>NUCLEOTIDE SEQUENCE [LARGE SCALE GENOMIC DNA]</scope>
    <source>
        <strain evidence="3">LSX21</strain>
        <tissue evidence="3">Leaf</tissue>
    </source>
</reference>
<name>A0AAN8VU17_9MAGN</name>
<dbReference type="InterPro" id="IPR031570">
    <property type="entry name" value="NBEA/BDCP_DUF4704"/>
</dbReference>
<dbReference type="InterPro" id="IPR046852">
    <property type="entry name" value="Neurobeachin_a-sol"/>
</dbReference>
<feature type="domain" description="DUF4704" evidence="1">
    <location>
        <begin position="531"/>
        <end position="807"/>
    </location>
</feature>
<dbReference type="InterPro" id="IPR016024">
    <property type="entry name" value="ARM-type_fold"/>
</dbReference>
<feature type="domain" description="Neurobeachin alpha-solenoid region" evidence="2">
    <location>
        <begin position="21"/>
        <end position="80"/>
    </location>
</feature>
<evidence type="ECO:0000259" key="1">
    <source>
        <dbReference type="Pfam" id="PF15787"/>
    </source>
</evidence>
<feature type="domain" description="Neurobeachin alpha-solenoid region" evidence="2">
    <location>
        <begin position="136"/>
        <end position="249"/>
    </location>
</feature>
<gene>
    <name evidence="3" type="ORF">RJ641_029781</name>
</gene>
<organism evidence="3 4">
    <name type="scientific">Dillenia turbinata</name>
    <dbReference type="NCBI Taxonomy" id="194707"/>
    <lineage>
        <taxon>Eukaryota</taxon>
        <taxon>Viridiplantae</taxon>
        <taxon>Streptophyta</taxon>
        <taxon>Embryophyta</taxon>
        <taxon>Tracheophyta</taxon>
        <taxon>Spermatophyta</taxon>
        <taxon>Magnoliopsida</taxon>
        <taxon>eudicotyledons</taxon>
        <taxon>Gunneridae</taxon>
        <taxon>Pentapetalae</taxon>
        <taxon>Dilleniales</taxon>
        <taxon>Dilleniaceae</taxon>
        <taxon>Dillenia</taxon>
    </lineage>
</organism>
<dbReference type="Proteomes" id="UP001370490">
    <property type="component" value="Unassembled WGS sequence"/>
</dbReference>
<dbReference type="Pfam" id="PF13385">
    <property type="entry name" value="Laminin_G_3"/>
    <property type="match status" value="1"/>
</dbReference>
<evidence type="ECO:0000313" key="3">
    <source>
        <dbReference type="EMBL" id="KAK6940250.1"/>
    </source>
</evidence>
<evidence type="ECO:0000259" key="2">
    <source>
        <dbReference type="Pfam" id="PF20425"/>
    </source>
</evidence>
<keyword evidence="4" id="KW-1185">Reference proteome</keyword>
<feature type="non-terminal residue" evidence="3">
    <location>
        <position position="813"/>
    </location>
</feature>
<dbReference type="PANTHER" id="PTHR13743:SF112">
    <property type="entry name" value="BEACH DOMAIN-CONTAINING PROTEIN"/>
    <property type="match status" value="1"/>
</dbReference>
<dbReference type="Pfam" id="PF15787">
    <property type="entry name" value="DUF4704"/>
    <property type="match status" value="1"/>
</dbReference>
<protein>
    <submittedName>
        <fullName evidence="3">Neurobeachin, alpha-solenoid region</fullName>
    </submittedName>
</protein>
<dbReference type="Pfam" id="PF20425">
    <property type="entry name" value="Neurobeachin"/>
    <property type="match status" value="2"/>
</dbReference>
<dbReference type="InterPro" id="IPR050865">
    <property type="entry name" value="BEACH_Domain"/>
</dbReference>
<dbReference type="SUPFAM" id="SSF48371">
    <property type="entry name" value="ARM repeat"/>
    <property type="match status" value="1"/>
</dbReference>
<dbReference type="SUPFAM" id="SSF49899">
    <property type="entry name" value="Concanavalin A-like lectins/glucanases"/>
    <property type="match status" value="1"/>
</dbReference>
<dbReference type="InterPro" id="IPR013320">
    <property type="entry name" value="ConA-like_dom_sf"/>
</dbReference>
<dbReference type="PANTHER" id="PTHR13743">
    <property type="entry name" value="BEIGE/BEACH-RELATED"/>
    <property type="match status" value="1"/>
</dbReference>
<comment type="caution">
    <text evidence="3">The sequence shown here is derived from an EMBL/GenBank/DDBJ whole genome shotgun (WGS) entry which is preliminary data.</text>
</comment>